<dbReference type="OrthoDB" id="9990982at2759"/>
<dbReference type="EMBL" id="CAJNON010000349">
    <property type="protein sequence ID" value="CAF1211983.1"/>
    <property type="molecule type" value="Genomic_DNA"/>
</dbReference>
<sequence length="59" mass="7035">PRLILSCLSGCIKLARDSWLYLIIYFISLIPPMMTFIVFVLPSNMYKKEFTDSVKRFWQ</sequence>
<keyword evidence="1" id="KW-0472">Membrane</keyword>
<evidence type="ECO:0000256" key="1">
    <source>
        <dbReference type="SAM" id="Phobius"/>
    </source>
</evidence>
<gene>
    <name evidence="2" type="ORF">VCS650_LOCUS26234</name>
</gene>
<feature type="transmembrane region" description="Helical" evidence="1">
    <location>
        <begin position="20"/>
        <end position="41"/>
    </location>
</feature>
<evidence type="ECO:0000313" key="3">
    <source>
        <dbReference type="Proteomes" id="UP000663891"/>
    </source>
</evidence>
<protein>
    <submittedName>
        <fullName evidence="2">Uncharacterized protein</fullName>
    </submittedName>
</protein>
<proteinExistence type="predicted"/>
<reference evidence="2" key="1">
    <citation type="submission" date="2021-02" db="EMBL/GenBank/DDBJ databases">
        <authorList>
            <person name="Nowell W R."/>
        </authorList>
    </citation>
    <scope>NUCLEOTIDE SEQUENCE</scope>
</reference>
<keyword evidence="1" id="KW-1133">Transmembrane helix</keyword>
<evidence type="ECO:0000313" key="2">
    <source>
        <dbReference type="EMBL" id="CAF1211983.1"/>
    </source>
</evidence>
<feature type="non-terminal residue" evidence="2">
    <location>
        <position position="1"/>
    </location>
</feature>
<dbReference type="Proteomes" id="UP000663891">
    <property type="component" value="Unassembled WGS sequence"/>
</dbReference>
<keyword evidence="1" id="KW-0812">Transmembrane</keyword>
<dbReference type="AlphaFoldDB" id="A0A814WYG3"/>
<comment type="caution">
    <text evidence="2">The sequence shown here is derived from an EMBL/GenBank/DDBJ whole genome shotgun (WGS) entry which is preliminary data.</text>
</comment>
<name>A0A814WYG3_9BILA</name>
<organism evidence="2 3">
    <name type="scientific">Adineta steineri</name>
    <dbReference type="NCBI Taxonomy" id="433720"/>
    <lineage>
        <taxon>Eukaryota</taxon>
        <taxon>Metazoa</taxon>
        <taxon>Spiralia</taxon>
        <taxon>Gnathifera</taxon>
        <taxon>Rotifera</taxon>
        <taxon>Eurotatoria</taxon>
        <taxon>Bdelloidea</taxon>
        <taxon>Adinetida</taxon>
        <taxon>Adinetidae</taxon>
        <taxon>Adineta</taxon>
    </lineage>
</organism>
<accession>A0A814WYG3</accession>